<sequence>MTAQTDWQWNSLLLPNTLWDHTTEPFWTYYPSEAWANEGAERDGLCAWDCELSRWIKDELSGATDPSDNYTLYQVIAGGTANSGPGATDGRLQITASGRVALHFPTPTPGTEYPIPVFRVTMSVIQEWLYECPQPGGSFAYATYNGGGSTALDVGLNDLQSGFTLNLVGEGTSSADAGCALEGDEGDCDVTWTFTP</sequence>
<evidence type="ECO:0000313" key="1">
    <source>
        <dbReference type="EMBL" id="KAA5546026.1"/>
    </source>
</evidence>
<dbReference type="Proteomes" id="UP000324479">
    <property type="component" value="Unassembled WGS sequence"/>
</dbReference>
<keyword evidence="2" id="KW-1185">Reference proteome</keyword>
<comment type="caution">
    <text evidence="1">The sequence shown here is derived from an EMBL/GenBank/DDBJ whole genome shotgun (WGS) entry which is preliminary data.</text>
</comment>
<name>A0A5M6DI36_9BACT</name>
<evidence type="ECO:0000313" key="2">
    <source>
        <dbReference type="Proteomes" id="UP000324479"/>
    </source>
</evidence>
<gene>
    <name evidence="1" type="ORF">FYK55_03720</name>
</gene>
<dbReference type="AlphaFoldDB" id="A0A5M6DI36"/>
<dbReference type="EMBL" id="VWOX01000002">
    <property type="protein sequence ID" value="KAA5546026.1"/>
    <property type="molecule type" value="Genomic_DNA"/>
</dbReference>
<protein>
    <submittedName>
        <fullName evidence="1">Uncharacterized protein</fullName>
    </submittedName>
</protein>
<reference evidence="1 2" key="1">
    <citation type="submission" date="2019-08" db="EMBL/GenBank/DDBJ databases">
        <authorList>
            <person name="Dhanesh K."/>
            <person name="Kumar G."/>
            <person name="Sasikala C."/>
            <person name="Venkata Ramana C."/>
        </authorList>
    </citation>
    <scope>NUCLEOTIDE SEQUENCE [LARGE SCALE GENOMIC DNA]</scope>
    <source>
        <strain evidence="1 2">JC645</strain>
    </source>
</reference>
<proteinExistence type="predicted"/>
<accession>A0A5M6DI36</accession>
<organism evidence="1 2">
    <name type="scientific">Roseiconus nitratireducens</name>
    <dbReference type="NCBI Taxonomy" id="2605748"/>
    <lineage>
        <taxon>Bacteria</taxon>
        <taxon>Pseudomonadati</taxon>
        <taxon>Planctomycetota</taxon>
        <taxon>Planctomycetia</taxon>
        <taxon>Pirellulales</taxon>
        <taxon>Pirellulaceae</taxon>
        <taxon>Roseiconus</taxon>
    </lineage>
</organism>
<dbReference type="RefSeq" id="WP_150075015.1">
    <property type="nucleotide sequence ID" value="NZ_VWOX01000002.1"/>
</dbReference>